<reference evidence="1" key="1">
    <citation type="submission" date="2023-07" db="EMBL/GenBank/DDBJ databases">
        <authorList>
            <person name="Xia Y."/>
        </authorList>
    </citation>
    <scope>NUCLEOTIDE SEQUENCE</scope>
    <source>
        <strain evidence="1">E</strain>
    </source>
</reference>
<sequence>MVDFFSEFRAVLSSCKKKKVLEGVFSLLFELKKKKGDLWSFDGDNVLFFQGGTSTRETKNERGEFFRCFEETMEVCKKTCLSEIMYAKSTESLKKMVSASEGYIDTTYEIFWEYLQKEEEFL</sequence>
<protein>
    <submittedName>
        <fullName evidence="1">Uncharacterized protein</fullName>
    </submittedName>
</protein>
<name>A0AA96ESL8_9VIRU</name>
<organism evidence="1">
    <name type="scientific">Marseillevirus sp</name>
    <dbReference type="NCBI Taxonomy" id="2809551"/>
    <lineage>
        <taxon>Viruses</taxon>
        <taxon>Varidnaviria</taxon>
        <taxon>Bamfordvirae</taxon>
        <taxon>Nucleocytoviricota</taxon>
        <taxon>Megaviricetes</taxon>
        <taxon>Pimascovirales</taxon>
        <taxon>Pimascovirales incertae sedis</taxon>
        <taxon>Marseilleviridae</taxon>
        <taxon>Marseillevirus</taxon>
    </lineage>
</organism>
<accession>A0AA96ESL8</accession>
<gene>
    <name evidence="1" type="ORF">MarDSR_022</name>
</gene>
<evidence type="ECO:0000313" key="1">
    <source>
        <dbReference type="EMBL" id="WNL50061.1"/>
    </source>
</evidence>
<proteinExistence type="predicted"/>
<dbReference type="EMBL" id="OR343189">
    <property type="protein sequence ID" value="WNL50061.1"/>
    <property type="molecule type" value="Genomic_DNA"/>
</dbReference>